<reference evidence="2" key="1">
    <citation type="submission" date="2020-09" db="EMBL/GenBank/DDBJ databases">
        <title>Complete genome sequences of two strains of Francisella tularensis subspecies holarctica biovar japonica.</title>
        <authorList>
            <person name="Hotta A."/>
            <person name="Fujita O."/>
            <person name="Tanabayashi K."/>
            <person name="Uda A."/>
            <person name="Shindo J."/>
            <person name="Park C.H."/>
            <person name="Sato H."/>
            <person name="Suzuki M."/>
            <person name="Morikawa S."/>
            <person name="Maeda K."/>
        </authorList>
    </citation>
    <scope>NUCLEOTIDE SEQUENCE [LARGE SCALE GENOMIC DNA]</scope>
    <source>
        <strain evidence="2">KU-1</strain>
    </source>
</reference>
<gene>
    <name evidence="2" type="ORF">JPFTKU_13670</name>
</gene>
<name>A0AAD1JV89_FRATU</name>
<proteinExistence type="predicted"/>
<organism evidence="2">
    <name type="scientific">Francisella tularensis subsp. holarctica</name>
    <dbReference type="NCBI Taxonomy" id="119857"/>
    <lineage>
        <taxon>Bacteria</taxon>
        <taxon>Pseudomonadati</taxon>
        <taxon>Pseudomonadota</taxon>
        <taxon>Gammaproteobacteria</taxon>
        <taxon>Thiotrichales</taxon>
        <taxon>Francisellaceae</taxon>
        <taxon>Francisella</taxon>
    </lineage>
</organism>
<feature type="domain" description="CRISPR-associated endonuclease Cas9 alpha-helical lobe" evidence="1">
    <location>
        <begin position="1"/>
        <end position="158"/>
    </location>
</feature>
<dbReference type="InterPro" id="IPR049465">
    <property type="entry name" value="Cas9_lobe"/>
</dbReference>
<protein>
    <recommendedName>
        <fullName evidence="1">CRISPR-associated endonuclease Cas9 alpha-helical lobe domain-containing protein</fullName>
    </recommendedName>
</protein>
<accession>A0AAD1JV89</accession>
<evidence type="ECO:0000259" key="1">
    <source>
        <dbReference type="Pfam" id="PF21069"/>
    </source>
</evidence>
<evidence type="ECO:0000313" key="2">
    <source>
        <dbReference type="EMBL" id="BCL55553.1"/>
    </source>
</evidence>
<dbReference type="Pfam" id="PF21069">
    <property type="entry name" value="Csx12"/>
    <property type="match status" value="1"/>
</dbReference>
<dbReference type="AlphaFoldDB" id="A0AAD1JV89"/>
<dbReference type="EMBL" id="AP023460">
    <property type="protein sequence ID" value="BCL55553.1"/>
    <property type="molecule type" value="Genomic_DNA"/>
</dbReference>
<sequence length="158" mass="18594">MIDFLLELDPCITIPPYLDNNNRKPPKCQSLILNPKFLDNQYPNWQQYLQELKKLQSIQDYLDSFETDLKDLKSSKDQPYFVEYKSSNQQMASGQRDYKDLDARILQFIFDRVKASDELLLNEIYFQAKKLKQKASSELEKLESSKKLDEVIANSQLS</sequence>